<dbReference type="PANTHER" id="PTHR21666:SF289">
    <property type="entry name" value="L-ALA--D-GLU ENDOPEPTIDASE"/>
    <property type="match status" value="1"/>
</dbReference>
<dbReference type="InterPro" id="IPR050570">
    <property type="entry name" value="Cell_wall_metabolism_enzyme"/>
</dbReference>
<evidence type="ECO:0000313" key="3">
    <source>
        <dbReference type="EMBL" id="PWC01510.1"/>
    </source>
</evidence>
<sequence>MDLLTHSCRIRRVLTVLFIVAVWLACATTTPLFAYVDPVTRSPSPSGVLRGADIPEQNWQPGHRGVDLRAEVGETIHAAGDGVVAFAGVVAGTPVVSIDHPDGLRTTYLPVNAWVTEGDEVTEAEPIGVLAAPTDGSSGLHWGALTGPDRYIDPLSLLDAPVIRLKPVDGPEERPL</sequence>
<dbReference type="InterPro" id="IPR011055">
    <property type="entry name" value="Dup_hybrid_motif"/>
</dbReference>
<dbReference type="InterPro" id="IPR016047">
    <property type="entry name" value="M23ase_b-sheet_dom"/>
</dbReference>
<proteinExistence type="predicted"/>
<evidence type="ECO:0000256" key="1">
    <source>
        <dbReference type="ARBA" id="ARBA00022729"/>
    </source>
</evidence>
<protein>
    <submittedName>
        <fullName evidence="3">M23 family peptidase</fullName>
    </submittedName>
</protein>
<dbReference type="AlphaFoldDB" id="A0A2U1T664"/>
<dbReference type="OrthoDB" id="5245088at2"/>
<accession>A0A2U1T664</accession>
<dbReference type="Gene3D" id="2.70.70.10">
    <property type="entry name" value="Glucose Permease (Domain IIA)"/>
    <property type="match status" value="1"/>
</dbReference>
<dbReference type="GO" id="GO:0004222">
    <property type="term" value="F:metalloendopeptidase activity"/>
    <property type="evidence" value="ECO:0007669"/>
    <property type="project" value="TreeGrafter"/>
</dbReference>
<dbReference type="Pfam" id="PF01551">
    <property type="entry name" value="Peptidase_M23"/>
    <property type="match status" value="1"/>
</dbReference>
<feature type="domain" description="M23ase beta-sheet core" evidence="2">
    <location>
        <begin position="62"/>
        <end position="144"/>
    </location>
</feature>
<name>A0A2U1T664_9CORY</name>
<organism evidence="3 4">
    <name type="scientific">Corynebacterium yudongzhengii</name>
    <dbReference type="NCBI Taxonomy" id="2080740"/>
    <lineage>
        <taxon>Bacteria</taxon>
        <taxon>Bacillati</taxon>
        <taxon>Actinomycetota</taxon>
        <taxon>Actinomycetes</taxon>
        <taxon>Mycobacteriales</taxon>
        <taxon>Corynebacteriaceae</taxon>
        <taxon>Corynebacterium</taxon>
    </lineage>
</organism>
<dbReference type="KEGG" id="cyz:C3B44_04330"/>
<evidence type="ECO:0000313" key="4">
    <source>
        <dbReference type="Proteomes" id="UP000244989"/>
    </source>
</evidence>
<keyword evidence="1" id="KW-0732">Signal</keyword>
<comment type="caution">
    <text evidence="3">The sequence shown here is derived from an EMBL/GenBank/DDBJ whole genome shotgun (WGS) entry which is preliminary data.</text>
</comment>
<reference evidence="4" key="1">
    <citation type="submission" date="2018-04" db="EMBL/GenBank/DDBJ databases">
        <authorList>
            <person name="Liu S."/>
            <person name="Wang Z."/>
            <person name="Li J."/>
        </authorList>
    </citation>
    <scope>NUCLEOTIDE SEQUENCE [LARGE SCALE GENOMIC DNA]</scope>
    <source>
        <strain evidence="4">2189</strain>
    </source>
</reference>
<keyword evidence="4" id="KW-1185">Reference proteome</keyword>
<dbReference type="RefSeq" id="WP_108431304.1">
    <property type="nucleotide sequence ID" value="NZ_CP026947.1"/>
</dbReference>
<dbReference type="Proteomes" id="UP000244989">
    <property type="component" value="Unassembled WGS sequence"/>
</dbReference>
<dbReference type="CDD" id="cd12797">
    <property type="entry name" value="M23_peptidase"/>
    <property type="match status" value="1"/>
</dbReference>
<dbReference type="EMBL" id="QEEZ01000011">
    <property type="protein sequence ID" value="PWC01510.1"/>
    <property type="molecule type" value="Genomic_DNA"/>
</dbReference>
<dbReference type="SUPFAM" id="SSF51261">
    <property type="entry name" value="Duplicated hybrid motif"/>
    <property type="match status" value="1"/>
</dbReference>
<dbReference type="PANTHER" id="PTHR21666">
    <property type="entry name" value="PEPTIDASE-RELATED"/>
    <property type="match status" value="1"/>
</dbReference>
<gene>
    <name evidence="3" type="ORF">DF222_06845</name>
</gene>
<evidence type="ECO:0000259" key="2">
    <source>
        <dbReference type="Pfam" id="PF01551"/>
    </source>
</evidence>